<evidence type="ECO:0000259" key="5">
    <source>
        <dbReference type="Pfam" id="PF00496"/>
    </source>
</evidence>
<dbReference type="Pfam" id="PF00496">
    <property type="entry name" value="SBP_bac_5"/>
    <property type="match status" value="1"/>
</dbReference>
<dbReference type="PANTHER" id="PTHR30290">
    <property type="entry name" value="PERIPLASMIC BINDING COMPONENT OF ABC TRANSPORTER"/>
    <property type="match status" value="1"/>
</dbReference>
<evidence type="ECO:0000256" key="2">
    <source>
        <dbReference type="ARBA" id="ARBA00022448"/>
    </source>
</evidence>
<dbReference type="GO" id="GO:1904680">
    <property type="term" value="F:peptide transmembrane transporter activity"/>
    <property type="evidence" value="ECO:0007669"/>
    <property type="project" value="TreeGrafter"/>
</dbReference>
<comment type="similarity">
    <text evidence="1">Belongs to the bacterial solute-binding protein 5 family.</text>
</comment>
<name>A0A1V4ES90_9BACL</name>
<comment type="caution">
    <text evidence="6">The sequence shown here is derived from an EMBL/GenBank/DDBJ whole genome shotgun (WGS) entry which is preliminary data.</text>
</comment>
<keyword evidence="2" id="KW-0813">Transport</keyword>
<dbReference type="Gene3D" id="3.40.190.10">
    <property type="entry name" value="Periplasmic binding protein-like II"/>
    <property type="match status" value="1"/>
</dbReference>
<evidence type="ECO:0000256" key="1">
    <source>
        <dbReference type="ARBA" id="ARBA00005695"/>
    </source>
</evidence>
<dbReference type="GO" id="GO:0043190">
    <property type="term" value="C:ATP-binding cassette (ABC) transporter complex"/>
    <property type="evidence" value="ECO:0007669"/>
    <property type="project" value="InterPro"/>
</dbReference>
<keyword evidence="3 4" id="KW-0732">Signal</keyword>
<dbReference type="InterPro" id="IPR039424">
    <property type="entry name" value="SBP_5"/>
</dbReference>
<protein>
    <recommendedName>
        <fullName evidence="5">Solute-binding protein family 5 domain-containing protein</fullName>
    </recommendedName>
</protein>
<dbReference type="Proteomes" id="UP000190229">
    <property type="component" value="Unassembled WGS sequence"/>
</dbReference>
<feature type="chain" id="PRO_5012030822" description="Solute-binding protein family 5 domain-containing protein" evidence="4">
    <location>
        <begin position="31"/>
        <end position="576"/>
    </location>
</feature>
<dbReference type="InterPro" id="IPR030678">
    <property type="entry name" value="Peptide/Ni-bd"/>
</dbReference>
<dbReference type="PIRSF" id="PIRSF002741">
    <property type="entry name" value="MppA"/>
    <property type="match status" value="1"/>
</dbReference>
<dbReference type="Gene3D" id="3.10.105.10">
    <property type="entry name" value="Dipeptide-binding Protein, Domain 3"/>
    <property type="match status" value="1"/>
</dbReference>
<evidence type="ECO:0000256" key="3">
    <source>
        <dbReference type="ARBA" id="ARBA00022729"/>
    </source>
</evidence>
<proteinExistence type="inferred from homology"/>
<reference evidence="6 7" key="1">
    <citation type="submission" date="2017-02" db="EMBL/GenBank/DDBJ databases">
        <title>Draft genome of Acidibacillus ferrooxidans Huett2.</title>
        <authorList>
            <person name="Schopf S."/>
        </authorList>
    </citation>
    <scope>NUCLEOTIDE SEQUENCE [LARGE SCALE GENOMIC DNA]</scope>
    <source>
        <strain evidence="6 7">Huett2</strain>
    </source>
</reference>
<dbReference type="GO" id="GO:0042597">
    <property type="term" value="C:periplasmic space"/>
    <property type="evidence" value="ECO:0007669"/>
    <property type="project" value="UniProtKB-ARBA"/>
</dbReference>
<gene>
    <name evidence="6" type="ORF">B2M26_09220</name>
</gene>
<evidence type="ECO:0000313" key="7">
    <source>
        <dbReference type="Proteomes" id="UP000190229"/>
    </source>
</evidence>
<feature type="domain" description="Solute-binding protein family 5" evidence="5">
    <location>
        <begin position="93"/>
        <end position="487"/>
    </location>
</feature>
<dbReference type="SUPFAM" id="SSF53850">
    <property type="entry name" value="Periplasmic binding protein-like II"/>
    <property type="match status" value="1"/>
</dbReference>
<dbReference type="EMBL" id="MWPS01000026">
    <property type="protein sequence ID" value="OPG15787.1"/>
    <property type="molecule type" value="Genomic_DNA"/>
</dbReference>
<dbReference type="AlphaFoldDB" id="A0A1V4ES90"/>
<evidence type="ECO:0000313" key="6">
    <source>
        <dbReference type="EMBL" id="OPG15787.1"/>
    </source>
</evidence>
<dbReference type="GO" id="GO:0015833">
    <property type="term" value="P:peptide transport"/>
    <property type="evidence" value="ECO:0007669"/>
    <property type="project" value="TreeGrafter"/>
</dbReference>
<dbReference type="PANTHER" id="PTHR30290:SF9">
    <property type="entry name" value="OLIGOPEPTIDE-BINDING PROTEIN APPA"/>
    <property type="match status" value="1"/>
</dbReference>
<organism evidence="6 7">
    <name type="scientific">Ferroacidibacillus organovorans</name>
    <dbReference type="NCBI Taxonomy" id="1765683"/>
    <lineage>
        <taxon>Bacteria</taxon>
        <taxon>Bacillati</taxon>
        <taxon>Bacillota</taxon>
        <taxon>Bacilli</taxon>
        <taxon>Bacillales</taxon>
        <taxon>Alicyclobacillaceae</taxon>
        <taxon>Ferroacidibacillus</taxon>
    </lineage>
</organism>
<dbReference type="Gene3D" id="3.90.76.10">
    <property type="entry name" value="Dipeptide-binding Protein, Domain 1"/>
    <property type="match status" value="1"/>
</dbReference>
<accession>A0A1V4ES90</accession>
<evidence type="ECO:0000256" key="4">
    <source>
        <dbReference type="SAM" id="SignalP"/>
    </source>
</evidence>
<dbReference type="RefSeq" id="WP_079290830.1">
    <property type="nucleotide sequence ID" value="NZ_MWPS01000026.1"/>
</dbReference>
<sequence length="576" mass="63215">MNKRTAMFSAAAVVTLSGLLAGLAGTGAFAATKPVAKHAAKHAAIPNGGTLVQTFPTAFGANLIPFMDASLYTATADSYSFDPLLQFNQNGQLTPDIVQKYWFSPNKKTIYFQINPKARWSNGIYITSKDVELGVDWLASNSYNNTYQGQYGYLVQNIVGAAKPLPDGTTPSGFKIISPREFSMSMNTPDAAVLSSQWATIDPLPYYVLGKIPMSQWKNSAFNKMPSVGSGPFVNVSIIPGQSITQKANPYYLFGKPHIAYNIWKVISPNVVDGDLASGQVTMAGIQAKDVNKIKQVPNLSLSIQPSNGFSYLGWRLNNSVYGKEFSNVKFRQAVEYAINRSALVQAIDKGYGKPENGPLPPINFWYNKALNNTYGYSPAMANKLLTAAGFKIGKNGWRTTPGGRPFNPTITISSGDSVIATEATFLKQFLDAIHVNVKILPPINFNTIISQLGSDTNGKQPIQGFFLGWSLSTDPDPRGLWRSTDNLNATTIDWTNTKDPAVALNDKLIHLQHSAAAFSIPYRQKILNQWQTLLNQQLPENFLTMDDTITAYNKNLHGVVFSPYGALYPNRWYLN</sequence>
<dbReference type="InterPro" id="IPR000914">
    <property type="entry name" value="SBP_5_dom"/>
</dbReference>
<keyword evidence="7" id="KW-1185">Reference proteome</keyword>
<feature type="signal peptide" evidence="4">
    <location>
        <begin position="1"/>
        <end position="30"/>
    </location>
</feature>